<dbReference type="EMBL" id="SDHX01000001">
    <property type="protein sequence ID" value="RXK55392.1"/>
    <property type="molecule type" value="Genomic_DNA"/>
</dbReference>
<evidence type="ECO:0000256" key="1">
    <source>
        <dbReference type="SAM" id="SignalP"/>
    </source>
</evidence>
<reference evidence="2 3" key="1">
    <citation type="submission" date="2019-01" db="EMBL/GenBank/DDBJ databases">
        <title>Lacunisphaera sp. strain TWA-58.</title>
        <authorList>
            <person name="Chen W.-M."/>
        </authorList>
    </citation>
    <scope>NUCLEOTIDE SEQUENCE [LARGE SCALE GENOMIC DNA]</scope>
    <source>
        <strain evidence="2 3">TWA-58</strain>
    </source>
</reference>
<sequence length="171" mass="18206">MVILRMLRPVWFLSGWLMTGAPGLHADDTVPASTVTQPAERPTLSAAQTDQLAALAAEELSRPAPKPRPRLKEGDVLSEQGRLRVHGGMSVTVGASSQGSFYGTSGWVGFHDPVTGLSVSFSYSSYKGDGLGGYYPGYGYPLFYPSVGPVSEALPAMRAMPFVNGERGGRR</sequence>
<evidence type="ECO:0000313" key="3">
    <source>
        <dbReference type="Proteomes" id="UP000290218"/>
    </source>
</evidence>
<dbReference type="Proteomes" id="UP000290218">
    <property type="component" value="Unassembled WGS sequence"/>
</dbReference>
<name>A0A4Q1C975_9BACT</name>
<gene>
    <name evidence="2" type="ORF">ESB00_05700</name>
</gene>
<organism evidence="2 3">
    <name type="scientific">Oleiharenicola lentus</name>
    <dbReference type="NCBI Taxonomy" id="2508720"/>
    <lineage>
        <taxon>Bacteria</taxon>
        <taxon>Pseudomonadati</taxon>
        <taxon>Verrucomicrobiota</taxon>
        <taxon>Opitutia</taxon>
        <taxon>Opitutales</taxon>
        <taxon>Opitutaceae</taxon>
        <taxon>Oleiharenicola</taxon>
    </lineage>
</organism>
<dbReference type="AlphaFoldDB" id="A0A4Q1C975"/>
<proteinExistence type="predicted"/>
<comment type="caution">
    <text evidence="2">The sequence shown here is derived from an EMBL/GenBank/DDBJ whole genome shotgun (WGS) entry which is preliminary data.</text>
</comment>
<dbReference type="RefSeq" id="WP_218938688.1">
    <property type="nucleotide sequence ID" value="NZ_SDHX01000001.1"/>
</dbReference>
<feature type="chain" id="PRO_5020313387" evidence="1">
    <location>
        <begin position="27"/>
        <end position="171"/>
    </location>
</feature>
<keyword evidence="1" id="KW-0732">Signal</keyword>
<feature type="signal peptide" evidence="1">
    <location>
        <begin position="1"/>
        <end position="26"/>
    </location>
</feature>
<keyword evidence="3" id="KW-1185">Reference proteome</keyword>
<accession>A0A4Q1C975</accession>
<protein>
    <submittedName>
        <fullName evidence="2">Uncharacterized protein</fullName>
    </submittedName>
</protein>
<evidence type="ECO:0000313" key="2">
    <source>
        <dbReference type="EMBL" id="RXK55392.1"/>
    </source>
</evidence>